<dbReference type="AlphaFoldDB" id="A0A239KGR7"/>
<dbReference type="OrthoDB" id="928769at2"/>
<organism evidence="2 3">
    <name type="scientific">Pontibacter ummariensis</name>
    <dbReference type="NCBI Taxonomy" id="1610492"/>
    <lineage>
        <taxon>Bacteria</taxon>
        <taxon>Pseudomonadati</taxon>
        <taxon>Bacteroidota</taxon>
        <taxon>Cytophagia</taxon>
        <taxon>Cytophagales</taxon>
        <taxon>Hymenobacteraceae</taxon>
        <taxon>Pontibacter</taxon>
    </lineage>
</organism>
<evidence type="ECO:0000256" key="1">
    <source>
        <dbReference type="SAM" id="SignalP"/>
    </source>
</evidence>
<feature type="chain" id="PRO_5013031819" description="ScyD/ScyE family protein" evidence="1">
    <location>
        <begin position="24"/>
        <end position="336"/>
    </location>
</feature>
<keyword evidence="1" id="KW-0732">Signal</keyword>
<dbReference type="EMBL" id="FZOQ01000028">
    <property type="protein sequence ID" value="SNT16819.1"/>
    <property type="molecule type" value="Genomic_DNA"/>
</dbReference>
<dbReference type="PROSITE" id="PS51257">
    <property type="entry name" value="PROKAR_LIPOPROTEIN"/>
    <property type="match status" value="1"/>
</dbReference>
<evidence type="ECO:0008006" key="4">
    <source>
        <dbReference type="Google" id="ProtNLM"/>
    </source>
</evidence>
<name>A0A239KGR7_9BACT</name>
<accession>A0A239KGR7</accession>
<dbReference type="InterPro" id="IPR048031">
    <property type="entry name" value="ScyD/ScyE-like"/>
</dbReference>
<dbReference type="Proteomes" id="UP000198432">
    <property type="component" value="Unassembled WGS sequence"/>
</dbReference>
<feature type="signal peptide" evidence="1">
    <location>
        <begin position="1"/>
        <end position="23"/>
    </location>
</feature>
<dbReference type="RefSeq" id="WP_106219205.1">
    <property type="nucleotide sequence ID" value="NZ_FZOQ01000028.1"/>
</dbReference>
<reference evidence="3" key="1">
    <citation type="submission" date="2017-06" db="EMBL/GenBank/DDBJ databases">
        <authorList>
            <person name="Varghese N."/>
            <person name="Submissions S."/>
        </authorList>
    </citation>
    <scope>NUCLEOTIDE SEQUENCE [LARGE SCALE GENOMIC DNA]</scope>
    <source>
        <strain evidence="3">NKM1</strain>
    </source>
</reference>
<proteinExistence type="predicted"/>
<keyword evidence="3" id="KW-1185">Reference proteome</keyword>
<evidence type="ECO:0000313" key="2">
    <source>
        <dbReference type="EMBL" id="SNT16819.1"/>
    </source>
</evidence>
<dbReference type="Gene3D" id="2.130.10.10">
    <property type="entry name" value="YVTN repeat-like/Quinoprotein amine dehydrogenase"/>
    <property type="match status" value="1"/>
</dbReference>
<gene>
    <name evidence="2" type="ORF">SAMN06296052_12832</name>
</gene>
<evidence type="ECO:0000313" key="3">
    <source>
        <dbReference type="Proteomes" id="UP000198432"/>
    </source>
</evidence>
<dbReference type="NCBIfam" id="NF033206">
    <property type="entry name" value="ScyE_fam"/>
    <property type="match status" value="1"/>
</dbReference>
<dbReference type="SUPFAM" id="SSF101898">
    <property type="entry name" value="NHL repeat"/>
    <property type="match status" value="1"/>
</dbReference>
<dbReference type="InterPro" id="IPR015943">
    <property type="entry name" value="WD40/YVTN_repeat-like_dom_sf"/>
</dbReference>
<protein>
    <recommendedName>
        <fullName evidence="4">ScyD/ScyE family protein</fullName>
    </recommendedName>
</protein>
<sequence>MKKSTFPLLAFLLAFVLSSCEHLSDYLDDRDPSKPDVKEFATGLSTPIGLEMDKYHRLWVTEAGTGMNDGEVSVITQNGKVYTAIEGFPSVIGPEGDPAGLNHLLYEDGSLWILHGISGRLYKANVANFVPGDIPIQASDLTYYEIGDFVTGQGFEESNMYKLTRGPEGDLFIVDAGANSIIRRDAETGDLSVFVTFDKIKNPTPVGPEFIDPVPTGIVYEEGRFLVTTLTGFPFPEGQARIYEVSAAGDVSLYQEGFTTLVDIEMGMPGLPLVLQYAASGEAGWMPGTGKIIQATGDEASVLRSGLSFASDMELVGARNAYVTNLAEGKVLKVKY</sequence>